<evidence type="ECO:0000256" key="2">
    <source>
        <dbReference type="RuleBase" id="RU003616"/>
    </source>
</evidence>
<dbReference type="PATRIC" id="fig|453.4.peg.1792"/>
<dbReference type="OrthoDB" id="9792695at2"/>
<dbReference type="CDD" id="cd06464">
    <property type="entry name" value="ACD_sHsps-like"/>
    <property type="match status" value="1"/>
</dbReference>
<accession>A0A0W0TM78</accession>
<evidence type="ECO:0000313" key="5">
    <source>
        <dbReference type="EMBL" id="SPX60609.1"/>
    </source>
</evidence>
<gene>
    <name evidence="5" type="primary">hspA_1</name>
    <name evidence="4" type="ORF">Lfee_1632</name>
    <name evidence="5" type="ORF">NCTC12022_01341</name>
</gene>
<evidence type="ECO:0000259" key="3">
    <source>
        <dbReference type="PROSITE" id="PS01031"/>
    </source>
</evidence>
<evidence type="ECO:0000313" key="6">
    <source>
        <dbReference type="Proteomes" id="UP000054698"/>
    </source>
</evidence>
<dbReference type="Proteomes" id="UP000251942">
    <property type="component" value="Unassembled WGS sequence"/>
</dbReference>
<evidence type="ECO:0000256" key="1">
    <source>
        <dbReference type="PROSITE-ProRule" id="PRU00285"/>
    </source>
</evidence>
<dbReference type="SUPFAM" id="SSF49764">
    <property type="entry name" value="HSP20-like chaperones"/>
    <property type="match status" value="1"/>
</dbReference>
<dbReference type="RefSeq" id="WP_058445673.1">
    <property type="nucleotide sequence ID" value="NZ_CAAAHT010000003.1"/>
</dbReference>
<evidence type="ECO:0000313" key="4">
    <source>
        <dbReference type="EMBL" id="KTC96720.1"/>
    </source>
</evidence>
<dbReference type="STRING" id="453.Lfee_1632"/>
<dbReference type="EMBL" id="UASS01000011">
    <property type="protein sequence ID" value="SPX60609.1"/>
    <property type="molecule type" value="Genomic_DNA"/>
</dbReference>
<feature type="domain" description="SHSP" evidence="3">
    <location>
        <begin position="33"/>
        <end position="145"/>
    </location>
</feature>
<protein>
    <submittedName>
        <fullName evidence="4">Heat shock protein, Hsp20 family</fullName>
    </submittedName>
</protein>
<comment type="similarity">
    <text evidence="1 2">Belongs to the small heat shock protein (HSP20) family.</text>
</comment>
<evidence type="ECO:0000313" key="7">
    <source>
        <dbReference type="Proteomes" id="UP000251942"/>
    </source>
</evidence>
<dbReference type="InterPro" id="IPR031107">
    <property type="entry name" value="Small_HSP"/>
</dbReference>
<dbReference type="Pfam" id="PF00011">
    <property type="entry name" value="HSP20"/>
    <property type="match status" value="1"/>
</dbReference>
<dbReference type="EMBL" id="LNYB01000080">
    <property type="protein sequence ID" value="KTC96720.1"/>
    <property type="molecule type" value="Genomic_DNA"/>
</dbReference>
<keyword evidence="6" id="KW-1185">Reference proteome</keyword>
<dbReference type="Proteomes" id="UP000054698">
    <property type="component" value="Unassembled WGS sequence"/>
</dbReference>
<dbReference type="InterPro" id="IPR008978">
    <property type="entry name" value="HSP20-like_chaperone"/>
</dbReference>
<reference evidence="5 7" key="2">
    <citation type="submission" date="2018-06" db="EMBL/GenBank/DDBJ databases">
        <authorList>
            <consortium name="Pathogen Informatics"/>
            <person name="Doyle S."/>
        </authorList>
    </citation>
    <scope>NUCLEOTIDE SEQUENCE [LARGE SCALE GENOMIC DNA]</scope>
    <source>
        <strain evidence="5 7">NCTC12022</strain>
    </source>
</reference>
<dbReference type="Gene3D" id="2.60.40.790">
    <property type="match status" value="1"/>
</dbReference>
<name>A0A0W0TM78_9GAMM</name>
<sequence length="146" mass="17014">MNIIKRDYFPVYKELGSLIENMLGRQLEDASFVDTSTWAPAVDIKEEKDRFLVLADIPGVSKENINISLENNVLTLRGERYFENTEQNKDYTRKERVQGQFYRRFSLPKIADDAKISAKYKHGVLEISIPKKEQSVEKKIDIKVEE</sequence>
<dbReference type="PANTHER" id="PTHR11527">
    <property type="entry name" value="HEAT-SHOCK PROTEIN 20 FAMILY MEMBER"/>
    <property type="match status" value="1"/>
</dbReference>
<dbReference type="PROSITE" id="PS01031">
    <property type="entry name" value="SHSP"/>
    <property type="match status" value="1"/>
</dbReference>
<dbReference type="InterPro" id="IPR002068">
    <property type="entry name" value="A-crystallin/Hsp20_dom"/>
</dbReference>
<organism evidence="4 6">
    <name type="scientific">Legionella feeleii</name>
    <dbReference type="NCBI Taxonomy" id="453"/>
    <lineage>
        <taxon>Bacteria</taxon>
        <taxon>Pseudomonadati</taxon>
        <taxon>Pseudomonadota</taxon>
        <taxon>Gammaproteobacteria</taxon>
        <taxon>Legionellales</taxon>
        <taxon>Legionellaceae</taxon>
        <taxon>Legionella</taxon>
    </lineage>
</organism>
<reference evidence="4 6" key="1">
    <citation type="submission" date="2015-11" db="EMBL/GenBank/DDBJ databases">
        <title>Genomic analysis of 38 Legionella species identifies large and diverse effector repertoires.</title>
        <authorList>
            <person name="Burstein D."/>
            <person name="Amaro F."/>
            <person name="Zusman T."/>
            <person name="Lifshitz Z."/>
            <person name="Cohen O."/>
            <person name="Gilbert J.A."/>
            <person name="Pupko T."/>
            <person name="Shuman H.A."/>
            <person name="Segal G."/>
        </authorList>
    </citation>
    <scope>NUCLEOTIDE SEQUENCE [LARGE SCALE GENOMIC DNA]</scope>
    <source>
        <strain evidence="4 6">WO-44C</strain>
    </source>
</reference>
<keyword evidence="4" id="KW-0346">Stress response</keyword>
<dbReference type="AlphaFoldDB" id="A0A0W0TM78"/>
<proteinExistence type="inferred from homology"/>